<dbReference type="NCBIfam" id="TIGR00857">
    <property type="entry name" value="pyrC_multi"/>
    <property type="match status" value="1"/>
</dbReference>
<comment type="cofactor">
    <cofactor evidence="1">
        <name>Zn(2+)</name>
        <dbReference type="ChEBI" id="CHEBI:29105"/>
    </cofactor>
</comment>
<dbReference type="SUPFAM" id="SSF51556">
    <property type="entry name" value="Metallo-dependent hydrolases"/>
    <property type="match status" value="1"/>
</dbReference>
<dbReference type="Gene3D" id="3.20.20.140">
    <property type="entry name" value="Metal-dependent hydrolases"/>
    <property type="match status" value="1"/>
</dbReference>
<evidence type="ECO:0000256" key="4">
    <source>
        <dbReference type="ARBA" id="ARBA00022723"/>
    </source>
</evidence>
<dbReference type="GO" id="GO:0006145">
    <property type="term" value="P:purine nucleobase catabolic process"/>
    <property type="evidence" value="ECO:0007669"/>
    <property type="project" value="TreeGrafter"/>
</dbReference>
<keyword evidence="5" id="KW-0378">Hydrolase</keyword>
<dbReference type="PROSITE" id="PS00483">
    <property type="entry name" value="DIHYDROOROTASE_2"/>
    <property type="match status" value="1"/>
</dbReference>
<dbReference type="InterPro" id="IPR050138">
    <property type="entry name" value="DHOase/Allantoinase_Hydrolase"/>
</dbReference>
<dbReference type="InterPro" id="IPR002195">
    <property type="entry name" value="Dihydroorotase_CS"/>
</dbReference>
<dbReference type="AlphaFoldDB" id="A0A0G0D8L6"/>
<dbReference type="Pfam" id="PF01979">
    <property type="entry name" value="Amidohydro_1"/>
    <property type="match status" value="1"/>
</dbReference>
<protein>
    <submittedName>
        <fullName evidence="7">Dihydroorotase</fullName>
    </submittedName>
</protein>
<dbReference type="Proteomes" id="UP000034927">
    <property type="component" value="Unassembled WGS sequence"/>
</dbReference>
<evidence type="ECO:0000256" key="5">
    <source>
        <dbReference type="ARBA" id="ARBA00022801"/>
    </source>
</evidence>
<name>A0A0G0D8L6_9BACT</name>
<feature type="domain" description="Amidohydrolase-related" evidence="6">
    <location>
        <begin position="25"/>
        <end position="345"/>
    </location>
</feature>
<evidence type="ECO:0000256" key="1">
    <source>
        <dbReference type="ARBA" id="ARBA00001947"/>
    </source>
</evidence>
<reference evidence="7 8" key="1">
    <citation type="journal article" date="2015" name="Nature">
        <title>rRNA introns, odd ribosomes, and small enigmatic genomes across a large radiation of phyla.</title>
        <authorList>
            <person name="Brown C.T."/>
            <person name="Hug L.A."/>
            <person name="Thomas B.C."/>
            <person name="Sharon I."/>
            <person name="Castelle C.J."/>
            <person name="Singh A."/>
            <person name="Wilkins M.J."/>
            <person name="Williams K.H."/>
            <person name="Banfield J.F."/>
        </authorList>
    </citation>
    <scope>NUCLEOTIDE SEQUENCE [LARGE SCALE GENOMIC DNA]</scope>
</reference>
<sequence length="388" mass="43162">MLIKTWNNQEIDLPIEIANTGDPVALPALIDPHVHFRTPGAEQKENWITGTEAALAGGVTTVFDMPNNNPAVIDYQSIINKKQIINEQIKLTGKQLNYYLYLGATPNNYTEFAKCKNEIIGVKLFMGASTGDLLVEKLEDQENIFKTCAELDLVLAVHAESEEIIKANSSQFTANSLKTSGHSKIRSREAAVKAVTQALSLAKKYNTKLYICHVSTKEEIELITQAKSEGVTVYAEVAPHHLFLTENDYERLGTLGQMNPPLRTISDQIALWQAITNGIIDTIGTDHAPHTLEEKSKTYPNSPSGVPGIETLLPLLLNAYHEGKISLQKIVELTKFNIEKIFNLPPNNDWVIADLNLEKKVENKNLKTKCGWSPYSETKLKGWPIMTV</sequence>
<evidence type="ECO:0000259" key="6">
    <source>
        <dbReference type="Pfam" id="PF01979"/>
    </source>
</evidence>
<dbReference type="PANTHER" id="PTHR43668">
    <property type="entry name" value="ALLANTOINASE"/>
    <property type="match status" value="1"/>
</dbReference>
<dbReference type="InterPro" id="IPR032466">
    <property type="entry name" value="Metal_Hydrolase"/>
</dbReference>
<dbReference type="GO" id="GO:0046872">
    <property type="term" value="F:metal ion binding"/>
    <property type="evidence" value="ECO:0007669"/>
    <property type="project" value="UniProtKB-KW"/>
</dbReference>
<comment type="caution">
    <text evidence="7">The sequence shown here is derived from an EMBL/GenBank/DDBJ whole genome shotgun (WGS) entry which is preliminary data.</text>
</comment>
<gene>
    <name evidence="7" type="ORF">UR53_C0001G0100</name>
</gene>
<accession>A0A0G0D8L6</accession>
<evidence type="ECO:0000256" key="3">
    <source>
        <dbReference type="ARBA" id="ARBA00010286"/>
    </source>
</evidence>
<dbReference type="InterPro" id="IPR011059">
    <property type="entry name" value="Metal-dep_hydrolase_composite"/>
</dbReference>
<dbReference type="GO" id="GO:0004038">
    <property type="term" value="F:allantoinase activity"/>
    <property type="evidence" value="ECO:0007669"/>
    <property type="project" value="TreeGrafter"/>
</dbReference>
<evidence type="ECO:0000313" key="7">
    <source>
        <dbReference type="EMBL" id="KKP59600.1"/>
    </source>
</evidence>
<dbReference type="InterPro" id="IPR006680">
    <property type="entry name" value="Amidohydro-rel"/>
</dbReference>
<dbReference type="GO" id="GO:0005737">
    <property type="term" value="C:cytoplasm"/>
    <property type="evidence" value="ECO:0007669"/>
    <property type="project" value="TreeGrafter"/>
</dbReference>
<comment type="function">
    <text evidence="2">Catalyzes the reversible cyclization of carbamoyl aspartate to dihydroorotate.</text>
</comment>
<organism evidence="7 8">
    <name type="scientific">Candidatus Magasanikbacteria bacterium GW2011_GWC2_34_16</name>
    <dbReference type="NCBI Taxonomy" id="1619045"/>
    <lineage>
        <taxon>Bacteria</taxon>
        <taxon>Candidatus Magasanikiibacteriota</taxon>
    </lineage>
</organism>
<dbReference type="CDD" id="cd01318">
    <property type="entry name" value="DHOase_IIb"/>
    <property type="match status" value="1"/>
</dbReference>
<evidence type="ECO:0000313" key="8">
    <source>
        <dbReference type="Proteomes" id="UP000034927"/>
    </source>
</evidence>
<keyword evidence="4" id="KW-0479">Metal-binding</keyword>
<dbReference type="PROSITE" id="PS00482">
    <property type="entry name" value="DIHYDROOROTASE_1"/>
    <property type="match status" value="1"/>
</dbReference>
<dbReference type="PATRIC" id="fig|1619045.3.peg.106"/>
<dbReference type="PANTHER" id="PTHR43668:SF2">
    <property type="entry name" value="ALLANTOINASE"/>
    <property type="match status" value="1"/>
</dbReference>
<evidence type="ECO:0000256" key="2">
    <source>
        <dbReference type="ARBA" id="ARBA00002368"/>
    </source>
</evidence>
<proteinExistence type="inferred from homology"/>
<comment type="similarity">
    <text evidence="3">Belongs to the metallo-dependent hydrolases superfamily. DHOase family. Class I DHOase subfamily.</text>
</comment>
<dbReference type="EMBL" id="LBPO01000001">
    <property type="protein sequence ID" value="KKP59600.1"/>
    <property type="molecule type" value="Genomic_DNA"/>
</dbReference>
<dbReference type="SUPFAM" id="SSF51338">
    <property type="entry name" value="Composite domain of metallo-dependent hydrolases"/>
    <property type="match status" value="1"/>
</dbReference>